<gene>
    <name evidence="1" type="ORF">GCM10010984_11320</name>
    <name evidence="2" type="ORF">SAMN05443634_1109</name>
</gene>
<evidence type="ECO:0000313" key="3">
    <source>
        <dbReference type="Proteomes" id="UP000184120"/>
    </source>
</evidence>
<evidence type="ECO:0000313" key="2">
    <source>
        <dbReference type="EMBL" id="SHL48818.1"/>
    </source>
</evidence>
<name>A0A1M7B1C4_9FLAO</name>
<dbReference type="STRING" id="1434701.SAMN05443634_1109"/>
<evidence type="ECO:0008006" key="5">
    <source>
        <dbReference type="Google" id="ProtNLM"/>
    </source>
</evidence>
<dbReference type="Proteomes" id="UP000650994">
    <property type="component" value="Unassembled WGS sequence"/>
</dbReference>
<keyword evidence="4" id="KW-1185">Reference proteome</keyword>
<dbReference type="Proteomes" id="UP000184120">
    <property type="component" value="Unassembled WGS sequence"/>
</dbReference>
<dbReference type="OrthoDB" id="883248at2"/>
<dbReference type="EMBL" id="BMFL01000007">
    <property type="protein sequence ID" value="GGE95541.1"/>
    <property type="molecule type" value="Genomic_DNA"/>
</dbReference>
<reference evidence="3" key="3">
    <citation type="submission" date="2016-11" db="EMBL/GenBank/DDBJ databases">
        <authorList>
            <person name="Varghese N."/>
            <person name="Submissions S."/>
        </authorList>
    </citation>
    <scope>NUCLEOTIDE SEQUENCE [LARGE SCALE GENOMIC DNA]</scope>
    <source>
        <strain evidence="3">DSM 27989</strain>
    </source>
</reference>
<evidence type="ECO:0000313" key="4">
    <source>
        <dbReference type="Proteomes" id="UP000650994"/>
    </source>
</evidence>
<reference evidence="4" key="4">
    <citation type="journal article" date="2019" name="Int. J. Syst. Evol. Microbiol.">
        <title>The Global Catalogue of Microorganisms (GCM) 10K type strain sequencing project: providing services to taxonomists for standard genome sequencing and annotation.</title>
        <authorList>
            <consortium name="The Broad Institute Genomics Platform"/>
            <consortium name="The Broad Institute Genome Sequencing Center for Infectious Disease"/>
            <person name="Wu L."/>
            <person name="Ma J."/>
        </authorList>
    </citation>
    <scope>NUCLEOTIDE SEQUENCE [LARGE SCALE GENOMIC DNA]</scope>
    <source>
        <strain evidence="4">CGMCC 1.12707</strain>
    </source>
</reference>
<organism evidence="2 3">
    <name type="scientific">Chishuiella changwenlii</name>
    <dbReference type="NCBI Taxonomy" id="1434701"/>
    <lineage>
        <taxon>Bacteria</taxon>
        <taxon>Pseudomonadati</taxon>
        <taxon>Bacteroidota</taxon>
        <taxon>Flavobacteriia</taxon>
        <taxon>Flavobacteriales</taxon>
        <taxon>Weeksellaceae</taxon>
        <taxon>Chishuiella</taxon>
    </lineage>
</organism>
<accession>A0A1M7B1C4</accession>
<reference evidence="2" key="2">
    <citation type="submission" date="2016-11" db="EMBL/GenBank/DDBJ databases">
        <authorList>
            <person name="Jaros S."/>
            <person name="Januszkiewicz K."/>
            <person name="Wedrychowicz H."/>
        </authorList>
    </citation>
    <scope>NUCLEOTIDE SEQUENCE [LARGE SCALE GENOMIC DNA]</scope>
    <source>
        <strain evidence="2">DSM 27989</strain>
    </source>
</reference>
<dbReference type="RefSeq" id="WP_072933190.1">
    <property type="nucleotide sequence ID" value="NZ_BMFL01000007.1"/>
</dbReference>
<proteinExistence type="predicted"/>
<dbReference type="EMBL" id="FRBH01000010">
    <property type="protein sequence ID" value="SHL48818.1"/>
    <property type="molecule type" value="Genomic_DNA"/>
</dbReference>
<reference evidence="1" key="1">
    <citation type="journal article" date="2014" name="Int. J. Syst. Evol. Microbiol.">
        <title>Complete genome of a new Firmicutes species belonging to the dominant human colonic microbiota ('Ruminococcus bicirculans') reveals two chromosomes and a selective capacity to utilize plant glucans.</title>
        <authorList>
            <consortium name="NISC Comparative Sequencing Program"/>
            <person name="Wegmann U."/>
            <person name="Louis P."/>
            <person name="Goesmann A."/>
            <person name="Henrissat B."/>
            <person name="Duncan S.H."/>
            <person name="Flint H.J."/>
        </authorList>
    </citation>
    <scope>NUCLEOTIDE SEQUENCE</scope>
    <source>
        <strain evidence="1">CGMCC 1.12707</strain>
    </source>
</reference>
<sequence length="198" mass="22883">MKYTILPFLLASCLFAQEKATDLFNANIKFIGIGIQYEKSLSDNFTAVGTIDYIGGFSYTTDWNGEGDLNYIFTTSLNLEGRYYYNFDRRISKGKNTKNNSANYIALKGIYIPDLFTSASDNKTVDPQGSVVINYGLKRSFSKNFFYEFYTGLGIAFYQDKNYYYDFNYETQTEYRRISKKVDKGIMLDLGFRVGYNF</sequence>
<protein>
    <recommendedName>
        <fullName evidence="5">Outer membrane protein beta-barrel domain-containing protein</fullName>
    </recommendedName>
</protein>
<reference evidence="1" key="5">
    <citation type="submission" date="2024-05" db="EMBL/GenBank/DDBJ databases">
        <authorList>
            <person name="Sun Q."/>
            <person name="Zhou Y."/>
        </authorList>
    </citation>
    <scope>NUCLEOTIDE SEQUENCE</scope>
    <source>
        <strain evidence="1">CGMCC 1.12707</strain>
    </source>
</reference>
<dbReference type="AlphaFoldDB" id="A0A1M7B1C4"/>
<evidence type="ECO:0000313" key="1">
    <source>
        <dbReference type="EMBL" id="GGE95541.1"/>
    </source>
</evidence>